<dbReference type="RefSeq" id="WP_015591330.1">
    <property type="nucleotide sequence ID" value="NC_021169.1"/>
</dbReference>
<sequence length="72" mass="8237">MSCIFCIYFSSCGGMAEICEHFTLKNTKQRKEKKLRSGSISEVAESMNMTVTEFLSYVGKLEKEGKLKIRFL</sequence>
<keyword evidence="2" id="KW-1185">Reference proteome</keyword>
<organism evidence="1 2">
    <name type="scientific">Archaeoglobus sulfaticallidus PM70-1</name>
    <dbReference type="NCBI Taxonomy" id="387631"/>
    <lineage>
        <taxon>Archaea</taxon>
        <taxon>Methanobacteriati</taxon>
        <taxon>Methanobacteriota</taxon>
        <taxon>Archaeoglobi</taxon>
        <taxon>Archaeoglobales</taxon>
        <taxon>Archaeoglobaceae</taxon>
        <taxon>Archaeoglobus</taxon>
    </lineage>
</organism>
<evidence type="ECO:0000313" key="1">
    <source>
        <dbReference type="EMBL" id="AGK61732.1"/>
    </source>
</evidence>
<dbReference type="STRING" id="387631.Asulf_01761"/>
<proteinExistence type="predicted"/>
<protein>
    <submittedName>
        <fullName evidence="1">Uncharacterized protein</fullName>
    </submittedName>
</protein>
<dbReference type="KEGG" id="ast:Asulf_01761"/>
<gene>
    <name evidence="1" type="ORF">Asulf_01761</name>
</gene>
<dbReference type="Proteomes" id="UP000013307">
    <property type="component" value="Chromosome"/>
</dbReference>
<dbReference type="OrthoDB" id="378962at2157"/>
<name>N0BHD5_9EURY</name>
<dbReference type="eggNOG" id="arCOG15096">
    <property type="taxonomic scope" value="Archaea"/>
</dbReference>
<dbReference type="AlphaFoldDB" id="N0BHD5"/>
<dbReference type="HOGENOM" id="CLU_2712594_0_0_2"/>
<reference evidence="1 2" key="1">
    <citation type="journal article" date="2013" name="Genome Announc.">
        <title>Complete Genome Sequence of the Thermophilic and Facultatively Chemolithoautotrophic Sulfate Reducer Archaeoglobus sulfaticallidus Strain PM70-1T.</title>
        <authorList>
            <person name="Stokke R."/>
            <person name="Hocking W.P."/>
            <person name="Steinsbu B.O."/>
            <person name="Steen I.H."/>
        </authorList>
    </citation>
    <scope>NUCLEOTIDE SEQUENCE [LARGE SCALE GENOMIC DNA]</scope>
    <source>
        <strain evidence="1">PM70-1</strain>
    </source>
</reference>
<dbReference type="GeneID" id="15393396"/>
<evidence type="ECO:0000313" key="2">
    <source>
        <dbReference type="Proteomes" id="UP000013307"/>
    </source>
</evidence>
<dbReference type="EMBL" id="CP005290">
    <property type="protein sequence ID" value="AGK61732.1"/>
    <property type="molecule type" value="Genomic_DNA"/>
</dbReference>
<accession>N0BHD5</accession>